<dbReference type="AlphaFoldDB" id="A0AAV1R5G3"/>
<evidence type="ECO:0000259" key="5">
    <source>
        <dbReference type="PROSITE" id="PS50137"/>
    </source>
</evidence>
<keyword evidence="7" id="KW-1185">Reference proteome</keyword>
<dbReference type="InterPro" id="IPR014720">
    <property type="entry name" value="dsRBD_dom"/>
</dbReference>
<evidence type="ECO:0000256" key="2">
    <source>
        <dbReference type="ARBA" id="ARBA00022884"/>
    </source>
</evidence>
<keyword evidence="1" id="KW-0677">Repeat</keyword>
<dbReference type="Gene3D" id="3.30.160.20">
    <property type="match status" value="3"/>
</dbReference>
<organism evidence="6 7">
    <name type="scientific">Dovyalis caffra</name>
    <dbReference type="NCBI Taxonomy" id="77055"/>
    <lineage>
        <taxon>Eukaryota</taxon>
        <taxon>Viridiplantae</taxon>
        <taxon>Streptophyta</taxon>
        <taxon>Embryophyta</taxon>
        <taxon>Tracheophyta</taxon>
        <taxon>Spermatophyta</taxon>
        <taxon>Magnoliopsida</taxon>
        <taxon>eudicotyledons</taxon>
        <taxon>Gunneridae</taxon>
        <taxon>Pentapetalae</taxon>
        <taxon>rosids</taxon>
        <taxon>fabids</taxon>
        <taxon>Malpighiales</taxon>
        <taxon>Salicaceae</taxon>
        <taxon>Flacourtieae</taxon>
        <taxon>Dovyalis</taxon>
    </lineage>
</organism>
<feature type="region of interest" description="Disordered" evidence="4">
    <location>
        <begin position="66"/>
        <end position="130"/>
    </location>
</feature>
<evidence type="ECO:0000256" key="3">
    <source>
        <dbReference type="PROSITE-ProRule" id="PRU00266"/>
    </source>
</evidence>
<dbReference type="Pfam" id="PF00035">
    <property type="entry name" value="dsrm"/>
    <property type="match status" value="3"/>
</dbReference>
<reference evidence="6 7" key="1">
    <citation type="submission" date="2024-01" db="EMBL/GenBank/DDBJ databases">
        <authorList>
            <person name="Waweru B."/>
        </authorList>
    </citation>
    <scope>NUCLEOTIDE SEQUENCE [LARGE SCALE GENOMIC DNA]</scope>
</reference>
<dbReference type="PANTHER" id="PTHR46031:SF38">
    <property type="entry name" value="DRBM DOMAIN-CONTAINING PROTEIN"/>
    <property type="match status" value="1"/>
</dbReference>
<dbReference type="EMBL" id="CAWUPB010000913">
    <property type="protein sequence ID" value="CAK7329246.1"/>
    <property type="molecule type" value="Genomic_DNA"/>
</dbReference>
<name>A0AAV1R5G3_9ROSI</name>
<feature type="compositionally biased region" description="Polar residues" evidence="4">
    <location>
        <begin position="94"/>
        <end position="104"/>
    </location>
</feature>
<comment type="caution">
    <text evidence="6">The sequence shown here is derived from an EMBL/GenBank/DDBJ whole genome shotgun (WGS) entry which is preliminary data.</text>
</comment>
<feature type="domain" description="DRBM" evidence="5">
    <location>
        <begin position="145"/>
        <end position="214"/>
    </location>
</feature>
<gene>
    <name evidence="6" type="ORF">DCAF_LOCUS6995</name>
</gene>
<dbReference type="PANTHER" id="PTHR46031">
    <property type="match status" value="1"/>
</dbReference>
<evidence type="ECO:0000256" key="4">
    <source>
        <dbReference type="SAM" id="MobiDB-lite"/>
    </source>
</evidence>
<dbReference type="PROSITE" id="PS50137">
    <property type="entry name" value="DS_RBD"/>
    <property type="match status" value="3"/>
</dbReference>
<keyword evidence="2 3" id="KW-0694">RNA-binding</keyword>
<evidence type="ECO:0000256" key="1">
    <source>
        <dbReference type="ARBA" id="ARBA00022737"/>
    </source>
</evidence>
<evidence type="ECO:0000313" key="6">
    <source>
        <dbReference type="EMBL" id="CAK7329246.1"/>
    </source>
</evidence>
<feature type="region of interest" description="Disordered" evidence="4">
    <location>
        <begin position="387"/>
        <end position="412"/>
    </location>
</feature>
<proteinExistence type="predicted"/>
<evidence type="ECO:0000313" key="7">
    <source>
        <dbReference type="Proteomes" id="UP001314170"/>
    </source>
</evidence>
<dbReference type="GO" id="GO:0003723">
    <property type="term" value="F:RNA binding"/>
    <property type="evidence" value="ECO:0007669"/>
    <property type="project" value="UniProtKB-UniRule"/>
</dbReference>
<feature type="domain" description="DRBM" evidence="5">
    <location>
        <begin position="224"/>
        <end position="292"/>
    </location>
</feature>
<feature type="compositionally biased region" description="Low complexity" evidence="4">
    <location>
        <begin position="396"/>
        <end position="409"/>
    </location>
</feature>
<dbReference type="Proteomes" id="UP001314170">
    <property type="component" value="Unassembled WGS sequence"/>
</dbReference>
<protein>
    <recommendedName>
        <fullName evidence="5">DRBM domain-containing protein</fullName>
    </recommendedName>
</protein>
<accession>A0AAV1R5G3</accession>
<dbReference type="SUPFAM" id="SSF54768">
    <property type="entry name" value="dsRNA-binding domain-like"/>
    <property type="match status" value="3"/>
</dbReference>
<dbReference type="SMART" id="SM00358">
    <property type="entry name" value="DSRM"/>
    <property type="match status" value="3"/>
</dbReference>
<feature type="domain" description="DRBM" evidence="5">
    <location>
        <begin position="1"/>
        <end position="70"/>
    </location>
</feature>
<sequence>MYKTKLQELCHGRQFGLPRYSAMKDGPDHNPRFKACVSVNGLTFDSSASCKSSKEAHNDAAKIAFLHFSSPPPPSSSMTPDPLAVGQETKETSQELNGHSSFSAPENDALISGGEPNAGGKSIKETSQGSDIQSLTLGVKDLPLKYKSHLQNYARRKNCDFPMYSNTCEGPSHAPCFKATVTVDGHTFESPEFFTTLKQAEHAAAKAALMSLSTDGFIEEDFGFYKNALQELAQREDLSMPVYKIIKSGAPHMPTFFSFVEMEGEKFYGKAGKSKKEAELKAAKAAYTFLMERALNRAAESDSPNFVPDETLKSTPGLDITKAVNLQQHLKQNSQLRTYNFGIILLLTDAVQEVNFADSKSTNAKVGSEDSILSPSPEKSTIVEVTGNQESSEYVPTSSPEGPSSSTWTHNSSCAPTISDSNVRKATRPRSYLLCNRIRVYPCYPDIAFPKGVTVMPISDSQWVAVSLEFPMEQGH</sequence>